<evidence type="ECO:0000256" key="2">
    <source>
        <dbReference type="SAM" id="Phobius"/>
    </source>
</evidence>
<feature type="region of interest" description="Disordered" evidence="1">
    <location>
        <begin position="182"/>
        <end position="209"/>
    </location>
</feature>
<protein>
    <submittedName>
        <fullName evidence="4">Uncharacterized protein</fullName>
    </submittedName>
</protein>
<evidence type="ECO:0000313" key="4">
    <source>
        <dbReference type="WBParaSite" id="PTRK_0000436000.1"/>
    </source>
</evidence>
<dbReference type="Proteomes" id="UP000038045">
    <property type="component" value="Unplaced"/>
</dbReference>
<keyword evidence="3" id="KW-1185">Reference proteome</keyword>
<reference evidence="4" key="1">
    <citation type="submission" date="2017-02" db="UniProtKB">
        <authorList>
            <consortium name="WormBaseParasite"/>
        </authorList>
    </citation>
    <scope>IDENTIFICATION</scope>
</reference>
<feature type="transmembrane region" description="Helical" evidence="2">
    <location>
        <begin position="20"/>
        <end position="43"/>
    </location>
</feature>
<keyword evidence="2" id="KW-1133">Transmembrane helix</keyword>
<evidence type="ECO:0000313" key="3">
    <source>
        <dbReference type="Proteomes" id="UP000038045"/>
    </source>
</evidence>
<dbReference type="WBParaSite" id="PTRK_0000436000.1">
    <property type="protein sequence ID" value="PTRK_0000436000.1"/>
    <property type="gene ID" value="PTRK_0000436000"/>
</dbReference>
<keyword evidence="2" id="KW-0812">Transmembrane</keyword>
<feature type="compositionally biased region" description="Low complexity" evidence="1">
    <location>
        <begin position="192"/>
        <end position="203"/>
    </location>
</feature>
<keyword evidence="2" id="KW-0472">Membrane</keyword>
<proteinExistence type="predicted"/>
<dbReference type="AlphaFoldDB" id="A0A0N4ZAC7"/>
<accession>A0A0N4ZAC7</accession>
<evidence type="ECO:0000256" key="1">
    <source>
        <dbReference type="SAM" id="MobiDB-lite"/>
    </source>
</evidence>
<organism evidence="3 4">
    <name type="scientific">Parastrongyloides trichosuri</name>
    <name type="common">Possum-specific nematode worm</name>
    <dbReference type="NCBI Taxonomy" id="131310"/>
    <lineage>
        <taxon>Eukaryota</taxon>
        <taxon>Metazoa</taxon>
        <taxon>Ecdysozoa</taxon>
        <taxon>Nematoda</taxon>
        <taxon>Chromadorea</taxon>
        <taxon>Rhabditida</taxon>
        <taxon>Tylenchina</taxon>
        <taxon>Panagrolaimomorpha</taxon>
        <taxon>Strongyloidoidea</taxon>
        <taxon>Strongyloididae</taxon>
        <taxon>Parastrongyloides</taxon>
    </lineage>
</organism>
<name>A0A0N4ZAC7_PARTI</name>
<sequence>MLFSIFDDIKKETGLPDAVFCLIAILLILLTSIVWVAFCVVLHKTVYRMAEYKRQQRRQQIISSAFALSAQEFPHLHGISPERVLSELSQLDPAIFINSQQYDYTSTELPSYDEALQLPSPNGAERINSVNNININTISEMSNTVTGTSHTDAQINDINNKEEYVQNEPVTTNNLQINVRQNNNSRNRTQGSLTSLPPSYSSLQNRDEL</sequence>